<evidence type="ECO:0000256" key="1">
    <source>
        <dbReference type="SAM" id="MobiDB-lite"/>
    </source>
</evidence>
<feature type="region of interest" description="Disordered" evidence="1">
    <location>
        <begin position="352"/>
        <end position="385"/>
    </location>
</feature>
<evidence type="ECO:0000313" key="3">
    <source>
        <dbReference type="Proteomes" id="UP000006765"/>
    </source>
</evidence>
<accession>K2GN25</accession>
<proteinExistence type="predicted"/>
<dbReference type="EMBL" id="AMGO01000036">
    <property type="protein sequence ID" value="EKE44071.1"/>
    <property type="molecule type" value="Genomic_DNA"/>
</dbReference>
<feature type="compositionally biased region" description="Basic and acidic residues" evidence="1">
    <location>
        <begin position="437"/>
        <end position="451"/>
    </location>
</feature>
<dbReference type="AlphaFoldDB" id="K2GN25"/>
<evidence type="ECO:0000313" key="2">
    <source>
        <dbReference type="EMBL" id="EKE44071.1"/>
    </source>
</evidence>
<name>K2GN25_9RHOB</name>
<organism evidence="2 3">
    <name type="scientific">Oceaniovalibus guishaninsula JLT2003</name>
    <dbReference type="NCBI Taxonomy" id="1231392"/>
    <lineage>
        <taxon>Bacteria</taxon>
        <taxon>Pseudomonadati</taxon>
        <taxon>Pseudomonadota</taxon>
        <taxon>Alphaproteobacteria</taxon>
        <taxon>Rhodobacterales</taxon>
        <taxon>Roseobacteraceae</taxon>
        <taxon>Oceaniovalibus</taxon>
    </lineage>
</organism>
<feature type="compositionally biased region" description="Basic and acidic residues" evidence="1">
    <location>
        <begin position="290"/>
        <end position="300"/>
    </location>
</feature>
<protein>
    <submittedName>
        <fullName evidence="2">Uncharacterized protein</fullName>
    </submittedName>
</protein>
<sequence>MRLDDLLGDGQTQPRIVAELRRRAFRIEAVEDTRQRLAGYARPRILDHRQHPVGPAADPDAHGIPVLAKRNGIRDQVDEDLRQPAFQPVDHDGALRHVGHDFHAPVARLPFHVSAKGHQHGYQIERALVFLHQLAVQAGRVGYVTDQTVQPPHIVVDHVEQKMPLIVPPHHPQRPRSRAQRGERVLQFVGHIGRKAFIGIAAIVKRRDHPAQGTRKAPDLVEAVGHVGDRHPQQPIRLDRRVAPDLGGVGEIGQWLGDGRCQRQTQPDRHQKRHQHDAQDVAARGGDQAVDTRHVRRQDDDALPDPVHVNRGGSRQDVRGIGNGRSAGRTRAKCRDRTALGVMDECGDALAKRQPGKHVPDPCPVARRFGQAAGGDSGDQRRLGPQTGLALFDQCAAERIEHDDPRHKDEVRHKVDRDDLSRQRPAPQPDACPNAAERPDPEAATDRRDGGAGHGQPSLYR</sequence>
<comment type="caution">
    <text evidence="2">The sequence shown here is derived from an EMBL/GenBank/DDBJ whole genome shotgun (WGS) entry which is preliminary data.</text>
</comment>
<dbReference type="Proteomes" id="UP000006765">
    <property type="component" value="Unassembled WGS sequence"/>
</dbReference>
<feature type="compositionally biased region" description="Basic and acidic residues" evidence="1">
    <location>
        <begin position="400"/>
        <end position="422"/>
    </location>
</feature>
<reference evidence="2 3" key="1">
    <citation type="journal article" date="2012" name="J. Bacteriol.">
        <title>Draft Genome Sequence of Oceaniovalibus guishaninsula JLT2003T.</title>
        <authorList>
            <person name="Tang K."/>
            <person name="Liu K."/>
            <person name="Jiao N."/>
        </authorList>
    </citation>
    <scope>NUCLEOTIDE SEQUENCE [LARGE SCALE GENOMIC DNA]</scope>
    <source>
        <strain evidence="2 3">JLT2003</strain>
    </source>
</reference>
<feature type="region of interest" description="Disordered" evidence="1">
    <location>
        <begin position="400"/>
        <end position="461"/>
    </location>
</feature>
<feature type="region of interest" description="Disordered" evidence="1">
    <location>
        <begin position="258"/>
        <end position="332"/>
    </location>
</feature>
<gene>
    <name evidence="2" type="ORF">OCGS_1587</name>
</gene>
<keyword evidence="3" id="KW-1185">Reference proteome</keyword>